<keyword evidence="1" id="KW-1133">Transmembrane helix</keyword>
<evidence type="ECO:0000313" key="2">
    <source>
        <dbReference type="EMBL" id="PRH83906.1"/>
    </source>
</evidence>
<sequence>MRKGLGYCAAAFVVSVIVAPVLWQMRMPLSDTSRPPSIGLGEALSIWGWVFLFVLLAGLPALMLGRFISGGLRLRWYQSALAGGVIGFAVALCVLRFLFGTPHIGTLAIGALVSLPGFLGGLVYWLIAERD</sequence>
<dbReference type="EMBL" id="PUEJ01000019">
    <property type="protein sequence ID" value="PRH83906.1"/>
    <property type="molecule type" value="Genomic_DNA"/>
</dbReference>
<feature type="transmembrane region" description="Helical" evidence="1">
    <location>
        <begin position="105"/>
        <end position="127"/>
    </location>
</feature>
<dbReference type="OrthoDB" id="7906671at2"/>
<evidence type="ECO:0000256" key="1">
    <source>
        <dbReference type="SAM" id="Phobius"/>
    </source>
</evidence>
<evidence type="ECO:0000313" key="3">
    <source>
        <dbReference type="Proteomes" id="UP000237682"/>
    </source>
</evidence>
<reference evidence="2 3" key="1">
    <citation type="submission" date="2018-02" db="EMBL/GenBank/DDBJ databases">
        <title>Whole genome sequencing of endophytic bacterium.</title>
        <authorList>
            <person name="Eedara R."/>
            <person name="Podile A.R."/>
        </authorList>
    </citation>
    <scope>NUCLEOTIDE SEQUENCE [LARGE SCALE GENOMIC DNA]</scope>
    <source>
        <strain evidence="2 3">RP1T</strain>
    </source>
</reference>
<feature type="transmembrane region" description="Helical" evidence="1">
    <location>
        <begin position="46"/>
        <end position="68"/>
    </location>
</feature>
<organism evidence="2 3">
    <name type="scientific">Labrys okinawensis</name>
    <dbReference type="NCBI Taxonomy" id="346911"/>
    <lineage>
        <taxon>Bacteria</taxon>
        <taxon>Pseudomonadati</taxon>
        <taxon>Pseudomonadota</taxon>
        <taxon>Alphaproteobacteria</taxon>
        <taxon>Hyphomicrobiales</taxon>
        <taxon>Xanthobacteraceae</taxon>
        <taxon>Labrys</taxon>
    </lineage>
</organism>
<proteinExistence type="predicted"/>
<dbReference type="RefSeq" id="WP_105865684.1">
    <property type="nucleotide sequence ID" value="NZ_PUEJ01000019.1"/>
</dbReference>
<keyword evidence="1" id="KW-0812">Transmembrane</keyword>
<dbReference type="Proteomes" id="UP000237682">
    <property type="component" value="Unassembled WGS sequence"/>
</dbReference>
<comment type="caution">
    <text evidence="2">The sequence shown here is derived from an EMBL/GenBank/DDBJ whole genome shotgun (WGS) entry which is preliminary data.</text>
</comment>
<accession>A0A2S9Q3H1</accession>
<dbReference type="AlphaFoldDB" id="A0A2S9Q3H1"/>
<keyword evidence="3" id="KW-1185">Reference proteome</keyword>
<name>A0A2S9Q3H1_9HYPH</name>
<gene>
    <name evidence="2" type="ORF">C5L14_29735</name>
</gene>
<protein>
    <submittedName>
        <fullName evidence="2">Uncharacterized protein</fullName>
    </submittedName>
</protein>
<feature type="transmembrane region" description="Helical" evidence="1">
    <location>
        <begin position="7"/>
        <end position="26"/>
    </location>
</feature>
<feature type="transmembrane region" description="Helical" evidence="1">
    <location>
        <begin position="80"/>
        <end position="99"/>
    </location>
</feature>
<keyword evidence="1" id="KW-0472">Membrane</keyword>